<reference evidence="2" key="2">
    <citation type="submission" date="2023-05" db="EMBL/GenBank/DDBJ databases">
        <authorList>
            <consortium name="Lawrence Berkeley National Laboratory"/>
            <person name="Steindorff A."/>
            <person name="Hensen N."/>
            <person name="Bonometti L."/>
            <person name="Westerberg I."/>
            <person name="Brannstrom I.O."/>
            <person name="Guillou S."/>
            <person name="Cros-Aarteil S."/>
            <person name="Calhoun S."/>
            <person name="Haridas S."/>
            <person name="Kuo A."/>
            <person name="Mondo S."/>
            <person name="Pangilinan J."/>
            <person name="Riley R."/>
            <person name="Labutti K."/>
            <person name="Andreopoulos B."/>
            <person name="Lipzen A."/>
            <person name="Chen C."/>
            <person name="Yanf M."/>
            <person name="Daum C."/>
            <person name="Ng V."/>
            <person name="Clum A."/>
            <person name="Ohm R."/>
            <person name="Martin F."/>
            <person name="Silar P."/>
            <person name="Natvig D."/>
            <person name="Lalanne C."/>
            <person name="Gautier V."/>
            <person name="Ament-Velasquez S.L."/>
            <person name="Kruys A."/>
            <person name="Hutchinson M.I."/>
            <person name="Powell A.J."/>
            <person name="Barry K."/>
            <person name="Miller A.N."/>
            <person name="Grigoriev I.V."/>
            <person name="Debuchy R."/>
            <person name="Gladieux P."/>
            <person name="Thoren M.H."/>
            <person name="Johannesson H."/>
        </authorList>
    </citation>
    <scope>NUCLEOTIDE SEQUENCE</scope>
    <source>
        <strain evidence="2">CBS 123565</strain>
    </source>
</reference>
<organism evidence="2 3">
    <name type="scientific">Trichocladium antarcticum</name>
    <dbReference type="NCBI Taxonomy" id="1450529"/>
    <lineage>
        <taxon>Eukaryota</taxon>
        <taxon>Fungi</taxon>
        <taxon>Dikarya</taxon>
        <taxon>Ascomycota</taxon>
        <taxon>Pezizomycotina</taxon>
        <taxon>Sordariomycetes</taxon>
        <taxon>Sordariomycetidae</taxon>
        <taxon>Sordariales</taxon>
        <taxon>Chaetomiaceae</taxon>
        <taxon>Trichocladium</taxon>
    </lineage>
</organism>
<evidence type="ECO:0000313" key="3">
    <source>
        <dbReference type="Proteomes" id="UP001304895"/>
    </source>
</evidence>
<feature type="compositionally biased region" description="Acidic residues" evidence="1">
    <location>
        <begin position="179"/>
        <end position="194"/>
    </location>
</feature>
<gene>
    <name evidence="2" type="ORF">BT67DRAFT_431766</name>
</gene>
<feature type="region of interest" description="Disordered" evidence="1">
    <location>
        <begin position="322"/>
        <end position="358"/>
    </location>
</feature>
<keyword evidence="3" id="KW-1185">Reference proteome</keyword>
<feature type="compositionally biased region" description="Polar residues" evidence="1">
    <location>
        <begin position="151"/>
        <end position="164"/>
    </location>
</feature>
<protein>
    <submittedName>
        <fullName evidence="2">Uncharacterized protein</fullName>
    </submittedName>
</protein>
<proteinExistence type="predicted"/>
<dbReference type="Proteomes" id="UP001304895">
    <property type="component" value="Unassembled WGS sequence"/>
</dbReference>
<comment type="caution">
    <text evidence="2">The sequence shown here is derived from an EMBL/GenBank/DDBJ whole genome shotgun (WGS) entry which is preliminary data.</text>
</comment>
<feature type="compositionally biased region" description="Acidic residues" evidence="1">
    <location>
        <begin position="424"/>
        <end position="433"/>
    </location>
</feature>
<name>A0AAN6ZGF3_9PEZI</name>
<feature type="compositionally biased region" description="Low complexity" evidence="1">
    <location>
        <begin position="344"/>
        <end position="356"/>
    </location>
</feature>
<dbReference type="EMBL" id="MU853402">
    <property type="protein sequence ID" value="KAK4137482.1"/>
    <property type="molecule type" value="Genomic_DNA"/>
</dbReference>
<evidence type="ECO:0000256" key="1">
    <source>
        <dbReference type="SAM" id="MobiDB-lite"/>
    </source>
</evidence>
<feature type="region of interest" description="Disordered" evidence="1">
    <location>
        <begin position="135"/>
        <end position="218"/>
    </location>
</feature>
<accession>A0AAN6ZGF3</accession>
<sequence>MAPATQFKNWEAQARLLAAVLASLEGVRLDYKNIAAYIGSGVTTSAIEHRMRAVRVQAELVRGLVERGQDPGQYNVPACMTREEMHTLFGASTPEGLAFQFRAVKQGARVLQEAVAAGEDPVAAFSNMIGNGAGASNPGTPTARAPGSTKCARSTTKRAASGASTPGAKRRKMAKPAEEFADEDSPEADYDELDATPSKRPKHPAWDKPAPAPGQPIRRSKLMTAELKKLAAAGAAAGMTRATTPGTGTGTGTGTLSTPAMAFPPATQSPGMGPNSGPSYTNSLSSMSPVPYIDPTPTYQYPPVFAPYGDLMYTTSMLNSASPPGPSVSEANTPQTAYSPWSPTTTTTTTATTARTGHGLNSINAMNEASFKTESQATSFANQYAAAGTGYAGYGPDDGLYTTSHASYGGGGGSGDAYPQSDSPWDDLDAGDV</sequence>
<feature type="compositionally biased region" description="Polar residues" evidence="1">
    <location>
        <begin position="329"/>
        <end position="343"/>
    </location>
</feature>
<feature type="region of interest" description="Disordered" evidence="1">
    <location>
        <begin position="402"/>
        <end position="433"/>
    </location>
</feature>
<reference evidence="2" key="1">
    <citation type="journal article" date="2023" name="Mol. Phylogenet. Evol.">
        <title>Genome-scale phylogeny and comparative genomics of the fungal order Sordariales.</title>
        <authorList>
            <person name="Hensen N."/>
            <person name="Bonometti L."/>
            <person name="Westerberg I."/>
            <person name="Brannstrom I.O."/>
            <person name="Guillou S."/>
            <person name="Cros-Aarteil S."/>
            <person name="Calhoun S."/>
            <person name="Haridas S."/>
            <person name="Kuo A."/>
            <person name="Mondo S."/>
            <person name="Pangilinan J."/>
            <person name="Riley R."/>
            <person name="LaButti K."/>
            <person name="Andreopoulos B."/>
            <person name="Lipzen A."/>
            <person name="Chen C."/>
            <person name="Yan M."/>
            <person name="Daum C."/>
            <person name="Ng V."/>
            <person name="Clum A."/>
            <person name="Steindorff A."/>
            <person name="Ohm R.A."/>
            <person name="Martin F."/>
            <person name="Silar P."/>
            <person name="Natvig D.O."/>
            <person name="Lalanne C."/>
            <person name="Gautier V."/>
            <person name="Ament-Velasquez S.L."/>
            <person name="Kruys A."/>
            <person name="Hutchinson M.I."/>
            <person name="Powell A.J."/>
            <person name="Barry K."/>
            <person name="Miller A.N."/>
            <person name="Grigoriev I.V."/>
            <person name="Debuchy R."/>
            <person name="Gladieux P."/>
            <person name="Hiltunen Thoren M."/>
            <person name="Johannesson H."/>
        </authorList>
    </citation>
    <scope>NUCLEOTIDE SEQUENCE</scope>
    <source>
        <strain evidence="2">CBS 123565</strain>
    </source>
</reference>
<dbReference type="AlphaFoldDB" id="A0AAN6ZGF3"/>
<evidence type="ECO:0000313" key="2">
    <source>
        <dbReference type="EMBL" id="KAK4137482.1"/>
    </source>
</evidence>